<organism evidence="1">
    <name type="scientific">marine metagenome</name>
    <dbReference type="NCBI Taxonomy" id="408172"/>
    <lineage>
        <taxon>unclassified sequences</taxon>
        <taxon>metagenomes</taxon>
        <taxon>ecological metagenomes</taxon>
    </lineage>
</organism>
<accession>A0A382HP74</accession>
<dbReference type="Pfam" id="PF08889">
    <property type="entry name" value="WbqC"/>
    <property type="match status" value="1"/>
</dbReference>
<dbReference type="AlphaFoldDB" id="A0A382HP74"/>
<dbReference type="EMBL" id="UINC01062489">
    <property type="protein sequence ID" value="SVB89164.1"/>
    <property type="molecule type" value="Genomic_DNA"/>
</dbReference>
<sequence>MIFAAHQPGLMPYTGFFQKLLRVDVFGLMVDVQFVNDDYHHRVKVGDDSHASWLTIPVNAPFKSPINTVTIARNYSPAKMLGKLENTYRDTKYWKDYSSEIDAVFSVFNAGDRLFDLNFELLSLLVDIFDIRTKIVEVYKTEADASLDLVRWTQTNQCSVYLSGSGARNYLDEPAFAAQDLEVRWHVPSLATGLETVSVISGLFEHGPTYLRDLESSS</sequence>
<evidence type="ECO:0000313" key="1">
    <source>
        <dbReference type="EMBL" id="SVB89164.1"/>
    </source>
</evidence>
<gene>
    <name evidence="1" type="ORF">METZ01_LOCUS242018</name>
</gene>
<dbReference type="InterPro" id="IPR014985">
    <property type="entry name" value="WbqC"/>
</dbReference>
<reference evidence="1" key="1">
    <citation type="submission" date="2018-05" db="EMBL/GenBank/DDBJ databases">
        <authorList>
            <person name="Lanie J.A."/>
            <person name="Ng W.-L."/>
            <person name="Kazmierczak K.M."/>
            <person name="Andrzejewski T.M."/>
            <person name="Davidsen T.M."/>
            <person name="Wayne K.J."/>
            <person name="Tettelin H."/>
            <person name="Glass J.I."/>
            <person name="Rusch D."/>
            <person name="Podicherti R."/>
            <person name="Tsui H.-C.T."/>
            <person name="Winkler M.E."/>
        </authorList>
    </citation>
    <scope>NUCLEOTIDE SEQUENCE</scope>
</reference>
<protein>
    <recommendedName>
        <fullName evidence="2">WbqC-like family protein</fullName>
    </recommendedName>
</protein>
<evidence type="ECO:0008006" key="2">
    <source>
        <dbReference type="Google" id="ProtNLM"/>
    </source>
</evidence>
<name>A0A382HP74_9ZZZZ</name>
<proteinExistence type="predicted"/>